<comment type="subcellular location">
    <subcellularLocation>
        <location evidence="6">Cell membrane</location>
        <topology evidence="6">Multi-pass membrane protein</topology>
    </subcellularLocation>
    <subcellularLocation>
        <location evidence="1">Membrane</location>
        <topology evidence="1">Multi-pass membrane protein</topology>
    </subcellularLocation>
</comment>
<keyword evidence="3 6" id="KW-0812">Transmembrane</keyword>
<keyword evidence="9" id="KW-1185">Reference proteome</keyword>
<feature type="transmembrane region" description="Helical" evidence="7">
    <location>
        <begin position="92"/>
        <end position="115"/>
    </location>
</feature>
<proteinExistence type="inferred from homology"/>
<dbReference type="SUPFAM" id="SSF81345">
    <property type="entry name" value="ABC transporter involved in vitamin B12 uptake, BtuC"/>
    <property type="match status" value="1"/>
</dbReference>
<dbReference type="CDD" id="cd06550">
    <property type="entry name" value="TM_ABC_iron-siderophores_like"/>
    <property type="match status" value="1"/>
</dbReference>
<reference evidence="8 9" key="1">
    <citation type="submission" date="2019-10" db="EMBL/GenBank/DDBJ databases">
        <title>Dictyobacter vulcani sp. nov., within the class Ktedonobacteria, isolated from soil of volcanic Mt. Zao.</title>
        <authorList>
            <person name="Zheng Y."/>
            <person name="Wang C.M."/>
            <person name="Sakai Y."/>
            <person name="Abe K."/>
            <person name="Yokota A."/>
            <person name="Yabe S."/>
        </authorList>
    </citation>
    <scope>NUCLEOTIDE SEQUENCE [LARGE SCALE GENOMIC DNA]</scope>
    <source>
        <strain evidence="8 9">W12</strain>
    </source>
</reference>
<dbReference type="InterPro" id="IPR001626">
    <property type="entry name" value="ABC_TroCD"/>
</dbReference>
<evidence type="ECO:0000256" key="2">
    <source>
        <dbReference type="ARBA" id="ARBA00008034"/>
    </source>
</evidence>
<dbReference type="GO" id="GO:0043190">
    <property type="term" value="C:ATP-binding cassette (ABC) transporter complex"/>
    <property type="evidence" value="ECO:0007669"/>
    <property type="project" value="InterPro"/>
</dbReference>
<feature type="transmembrane region" description="Helical" evidence="7">
    <location>
        <begin position="176"/>
        <end position="206"/>
    </location>
</feature>
<gene>
    <name evidence="8" type="ORF">KDW_50700</name>
</gene>
<dbReference type="Pfam" id="PF00950">
    <property type="entry name" value="ABC-3"/>
    <property type="match status" value="1"/>
</dbReference>
<dbReference type="AlphaFoldDB" id="A0A5J4KMG6"/>
<evidence type="ECO:0000256" key="5">
    <source>
        <dbReference type="ARBA" id="ARBA00023136"/>
    </source>
</evidence>
<name>A0A5J4KMG6_9CHLR</name>
<dbReference type="InterPro" id="IPR037294">
    <property type="entry name" value="ABC_BtuC-like"/>
</dbReference>
<dbReference type="Gene3D" id="1.10.3470.10">
    <property type="entry name" value="ABC transporter involved in vitamin B12 uptake, BtuC"/>
    <property type="match status" value="1"/>
</dbReference>
<comment type="similarity">
    <text evidence="2 6">Belongs to the ABC-3 integral membrane protein family.</text>
</comment>
<evidence type="ECO:0000256" key="3">
    <source>
        <dbReference type="ARBA" id="ARBA00022692"/>
    </source>
</evidence>
<dbReference type="Proteomes" id="UP000326912">
    <property type="component" value="Unassembled WGS sequence"/>
</dbReference>
<dbReference type="EMBL" id="BKZW01000003">
    <property type="protein sequence ID" value="GER90908.1"/>
    <property type="molecule type" value="Genomic_DNA"/>
</dbReference>
<evidence type="ECO:0000256" key="7">
    <source>
        <dbReference type="SAM" id="Phobius"/>
    </source>
</evidence>
<feature type="transmembrane region" description="Helical" evidence="7">
    <location>
        <begin position="13"/>
        <end position="37"/>
    </location>
</feature>
<evidence type="ECO:0000256" key="6">
    <source>
        <dbReference type="RuleBase" id="RU003943"/>
    </source>
</evidence>
<evidence type="ECO:0000313" key="8">
    <source>
        <dbReference type="EMBL" id="GER90908.1"/>
    </source>
</evidence>
<feature type="transmembrane region" description="Helical" evidence="7">
    <location>
        <begin position="248"/>
        <end position="271"/>
    </location>
</feature>
<keyword evidence="6" id="KW-0813">Transport</keyword>
<feature type="transmembrane region" description="Helical" evidence="7">
    <location>
        <begin position="49"/>
        <end position="80"/>
    </location>
</feature>
<evidence type="ECO:0000313" key="9">
    <source>
        <dbReference type="Proteomes" id="UP000326912"/>
    </source>
</evidence>
<evidence type="ECO:0000256" key="4">
    <source>
        <dbReference type="ARBA" id="ARBA00022989"/>
    </source>
</evidence>
<comment type="caution">
    <text evidence="8">The sequence shown here is derived from an EMBL/GenBank/DDBJ whole genome shotgun (WGS) entry which is preliminary data.</text>
</comment>
<sequence>MLNSIIDSLQYEFIINALLAGSCIAVVAALVGYFLIARGLTFAGHALPNIGFAGAAGAVLIGANPIYGLFAFTIGAGVIIGLMGKEIQERDISIGIIMTFALGLGFMFLSLYSGYAERVYSVLFGTILGISRQDVLLMFIACLLTIGAIIVLYRPLLFSSFDPVVAQARGVPVRGLAVVFLMLVALAVSIAIQIVGALLVFTMLVGPAATAVRIARRPAWAIMIAIGLGLCYMWLGILLSISNGLWPASFYIATIAFAVYLPVRFFSPYWLGRGYREKQPGKTVDAIQENNRQAMVEPVEVRGR</sequence>
<dbReference type="GO" id="GO:0055085">
    <property type="term" value="P:transmembrane transport"/>
    <property type="evidence" value="ECO:0007669"/>
    <property type="project" value="InterPro"/>
</dbReference>
<dbReference type="PANTHER" id="PTHR30477">
    <property type="entry name" value="ABC-TRANSPORTER METAL-BINDING PROTEIN"/>
    <property type="match status" value="1"/>
</dbReference>
<accession>A0A5J4KMG6</accession>
<feature type="transmembrane region" description="Helical" evidence="7">
    <location>
        <begin position="135"/>
        <end position="156"/>
    </location>
</feature>
<dbReference type="PANTHER" id="PTHR30477:SF0">
    <property type="entry name" value="METAL TRANSPORT SYSTEM MEMBRANE PROTEIN TM_0125-RELATED"/>
    <property type="match status" value="1"/>
</dbReference>
<dbReference type="RefSeq" id="WP_151758616.1">
    <property type="nucleotide sequence ID" value="NZ_BKZW01000003.1"/>
</dbReference>
<keyword evidence="5 7" id="KW-0472">Membrane</keyword>
<evidence type="ECO:0000256" key="1">
    <source>
        <dbReference type="ARBA" id="ARBA00004141"/>
    </source>
</evidence>
<keyword evidence="4 7" id="KW-1133">Transmembrane helix</keyword>
<protein>
    <submittedName>
        <fullName evidence="8">ABC transporter permease</fullName>
    </submittedName>
</protein>
<feature type="transmembrane region" description="Helical" evidence="7">
    <location>
        <begin position="218"/>
        <end position="242"/>
    </location>
</feature>
<organism evidence="8 9">
    <name type="scientific">Dictyobacter vulcani</name>
    <dbReference type="NCBI Taxonomy" id="2607529"/>
    <lineage>
        <taxon>Bacteria</taxon>
        <taxon>Bacillati</taxon>
        <taxon>Chloroflexota</taxon>
        <taxon>Ktedonobacteria</taxon>
        <taxon>Ktedonobacterales</taxon>
        <taxon>Dictyobacteraceae</taxon>
        <taxon>Dictyobacter</taxon>
    </lineage>
</organism>